<reference evidence="1 2" key="2">
    <citation type="submission" date="2010-03" db="EMBL/GenBank/DDBJ databases">
        <authorList>
            <person name="Pajon A."/>
        </authorList>
    </citation>
    <scope>NUCLEOTIDE SEQUENCE [LARGE SCALE GENOMIC DNA]</scope>
    <source>
        <strain evidence="1 2">GD/7</strain>
    </source>
</reference>
<evidence type="ECO:0000313" key="1">
    <source>
        <dbReference type="EMBL" id="CBK80863.1"/>
    </source>
</evidence>
<dbReference type="Proteomes" id="UP000008798">
    <property type="component" value="Chromosome"/>
</dbReference>
<dbReference type="PATRIC" id="fig|717962.3.peg.2080"/>
<proteinExistence type="predicted"/>
<dbReference type="KEGG" id="cct:CC1_21630"/>
<dbReference type="EMBL" id="FP929038">
    <property type="protein sequence ID" value="CBK80863.1"/>
    <property type="molecule type" value="Genomic_DNA"/>
</dbReference>
<dbReference type="RefSeq" id="WP_015514431.1">
    <property type="nucleotide sequence ID" value="NC_021009.1"/>
</dbReference>
<accession>D4J942</accession>
<evidence type="ECO:0000313" key="2">
    <source>
        <dbReference type="Proteomes" id="UP000008798"/>
    </source>
</evidence>
<protein>
    <submittedName>
        <fullName evidence="1">Uncharacterized protein</fullName>
    </submittedName>
</protein>
<dbReference type="AlphaFoldDB" id="D4J942"/>
<dbReference type="HOGENOM" id="CLU_1233311_0_0_9"/>
<sequence>MLNKKFLIDITREVLNHAQQENLRKLEQISLLADNWDGNEAKAFDKQLVAKVKDLIGALGVQPEIFPLSYGSIQMEYTKEDGSYLEFEINLNDTWDAFELNENGEESAFSVAADAEAVNKVAKNFMQSPKENTISLIGPTLLVQYLMSKGWKIFPRKRQDIKVLQIKKADGSFFQVTIPLSRALSDYGEALSIALETVAEAENMDKKQLIEKLISPTVNNSAIE</sequence>
<gene>
    <name evidence="1" type="ORF">CC1_21630</name>
</gene>
<organism evidence="1 2">
    <name type="scientific">Coprococcus catus GD/7</name>
    <dbReference type="NCBI Taxonomy" id="717962"/>
    <lineage>
        <taxon>Bacteria</taxon>
        <taxon>Bacillati</taxon>
        <taxon>Bacillota</taxon>
        <taxon>Clostridia</taxon>
        <taxon>Lachnospirales</taxon>
        <taxon>Lachnospiraceae</taxon>
        <taxon>Coprococcus</taxon>
    </lineage>
</organism>
<reference evidence="1 2" key="1">
    <citation type="submission" date="2010-03" db="EMBL/GenBank/DDBJ databases">
        <title>The genome sequence of Coprococcus catus GD/7.</title>
        <authorList>
            <consortium name="metaHIT consortium -- http://www.metahit.eu/"/>
            <person name="Pajon A."/>
            <person name="Turner K."/>
            <person name="Parkhill J."/>
            <person name="Duncan S."/>
            <person name="Flint H."/>
        </authorList>
    </citation>
    <scope>NUCLEOTIDE SEQUENCE [LARGE SCALE GENOMIC DNA]</scope>
    <source>
        <strain evidence="1 2">GD/7</strain>
    </source>
</reference>
<name>D4J942_9FIRM</name>